<keyword evidence="2" id="KW-1185">Reference proteome</keyword>
<dbReference type="AlphaFoldDB" id="A0A5P1UZK7"/>
<gene>
    <name evidence="1" type="ORF">F2A31_15700</name>
</gene>
<proteinExistence type="predicted"/>
<evidence type="ECO:0000313" key="2">
    <source>
        <dbReference type="Proteomes" id="UP000325177"/>
    </source>
</evidence>
<dbReference type="RefSeq" id="WP_150027564.1">
    <property type="nucleotide sequence ID" value="NZ_CP043909.1"/>
</dbReference>
<dbReference type="KEGG" id="asue:F2A31_15700"/>
<accession>A0A5P1UZK7</accession>
<evidence type="ECO:0000313" key="1">
    <source>
        <dbReference type="EMBL" id="QER41057.1"/>
    </source>
</evidence>
<organism evidence="1 2">
    <name type="scientific">Acinetobacter suaedae</name>
    <dbReference type="NCBI Taxonomy" id="2609668"/>
    <lineage>
        <taxon>Bacteria</taxon>
        <taxon>Pseudomonadati</taxon>
        <taxon>Pseudomonadota</taxon>
        <taxon>Gammaproteobacteria</taxon>
        <taxon>Moraxellales</taxon>
        <taxon>Moraxellaceae</taxon>
        <taxon>Acinetobacter</taxon>
    </lineage>
</organism>
<reference evidence="1 2" key="1">
    <citation type="submission" date="2019-09" db="EMBL/GenBank/DDBJ databases">
        <title>Acinetobacter sp. C16S1 isolated from saline soil.</title>
        <authorList>
            <person name="Xu L."/>
            <person name="Sun J.-Q."/>
        </authorList>
    </citation>
    <scope>NUCLEOTIDE SEQUENCE [LARGE SCALE GENOMIC DNA]</scope>
    <source>
        <strain evidence="1 2">C16S1</strain>
    </source>
</reference>
<sequence length="162" mass="19644">MKQQIETMWILFEYRNGQGERRQSFALIEVIIDDISVPKNETFLTYHSNDFLLEELVAFNDDTDQILYYQIIENEQFDVRELELFRWNNHNDELDGKLLYFRVLITRMNDQYNEVFLGWADFENDPPCLEMYTARGTKLVDVNDYPEREDFYFTFVPFLEAE</sequence>
<name>A0A5P1UZK7_9GAMM</name>
<dbReference type="EMBL" id="CP043909">
    <property type="protein sequence ID" value="QER41057.1"/>
    <property type="molecule type" value="Genomic_DNA"/>
</dbReference>
<protein>
    <submittedName>
        <fullName evidence="1">Uncharacterized protein</fullName>
    </submittedName>
</protein>
<dbReference type="Proteomes" id="UP000325177">
    <property type="component" value="Chromosome"/>
</dbReference>